<dbReference type="InterPro" id="IPR036259">
    <property type="entry name" value="MFS_trans_sf"/>
</dbReference>
<dbReference type="InterPro" id="IPR000109">
    <property type="entry name" value="POT_fam"/>
</dbReference>
<sequence length="429" mass="48646">MTPKETPSVSRLSDGSIRDKQASELENEKLKYPKSVFFIVTNEFCERFSYYGMRTILALYLKNKLDYSDNTATVIYHIFTMFVYFFPLLGAMLADSVLGKFRTIFYLSIVYALGQNNQSILMEPFALWEDHNVKITGNQSIPYFANFSECGGTEEANGFITAVEKQATSYVIEPSFPYAYKDHINKSESGNPAIRVLSYNTLQPDAVTEVELSGTHHVFQTKRTKFHATQITPLKEFSPGKYSIKVNGKDAGRIDIKIGGVYTLQTYVTLDSVKISLVTVTPSNSVHILWLLPQYITIALAEVMFCVTGLEFAFKQAPSSMKSFLQASWLFTVAFGNVIVVIIAEAKFFEQQVSEFFFFAGLTALDFLLFAMLTRSYKYHNGTDYDEPPTSDEKNIPLVSLEKQQEQLKNSPVDEETAQLWEFTHEIAY</sequence>
<keyword evidence="4" id="KW-0653">Protein transport</keyword>
<accession>A0A9R1TBH3</accession>
<dbReference type="GO" id="GO:0006857">
    <property type="term" value="P:oligopeptide transport"/>
    <property type="evidence" value="ECO:0007669"/>
    <property type="project" value="InterPro"/>
</dbReference>
<keyword evidence="5 7" id="KW-1133">Transmembrane helix</keyword>
<dbReference type="KEGG" id="fas:105268560"/>
<comment type="similarity">
    <text evidence="2">Belongs to the major facilitator superfamily. Proton-dependent oligopeptide transporter (POT/PTR) (TC 2.A.17) family.</text>
</comment>
<dbReference type="PANTHER" id="PTHR11654">
    <property type="entry name" value="OLIGOPEPTIDE TRANSPORTER-RELATED"/>
    <property type="match status" value="1"/>
</dbReference>
<keyword evidence="3 7" id="KW-0812">Transmembrane</keyword>
<dbReference type="GeneID" id="105268560"/>
<name>A0A9R1TBH3_9HYME</name>
<feature type="transmembrane region" description="Helical" evidence="7">
    <location>
        <begin position="356"/>
        <end position="373"/>
    </location>
</feature>
<evidence type="ECO:0000313" key="9">
    <source>
        <dbReference type="RefSeq" id="XP_011306527.1"/>
    </source>
</evidence>
<proteinExistence type="inferred from homology"/>
<dbReference type="PROSITE" id="PS01022">
    <property type="entry name" value="PTR2_1"/>
    <property type="match status" value="1"/>
</dbReference>
<dbReference type="InterPro" id="IPR018456">
    <property type="entry name" value="PTR2_symporter_CS"/>
</dbReference>
<gene>
    <name evidence="9" type="primary">LOC105268560</name>
</gene>
<evidence type="ECO:0000256" key="2">
    <source>
        <dbReference type="ARBA" id="ARBA00005982"/>
    </source>
</evidence>
<evidence type="ECO:0000313" key="8">
    <source>
        <dbReference type="Proteomes" id="UP000694866"/>
    </source>
</evidence>
<keyword evidence="8" id="KW-1185">Reference proteome</keyword>
<evidence type="ECO:0000256" key="3">
    <source>
        <dbReference type="ARBA" id="ARBA00022692"/>
    </source>
</evidence>
<evidence type="ECO:0000256" key="6">
    <source>
        <dbReference type="ARBA" id="ARBA00023136"/>
    </source>
</evidence>
<dbReference type="AlphaFoldDB" id="A0A9R1TBH3"/>
<dbReference type="OrthoDB" id="205993at2759"/>
<protein>
    <submittedName>
        <fullName evidence="9">Peptide transporter family 1-like</fullName>
    </submittedName>
</protein>
<keyword evidence="4" id="KW-0813">Transport</keyword>
<reference evidence="9" key="1">
    <citation type="submission" date="2025-08" db="UniProtKB">
        <authorList>
            <consortium name="RefSeq"/>
        </authorList>
    </citation>
    <scope>IDENTIFICATION</scope>
    <source>
        <strain evidence="9">USDA-PBARC FA_bdor</strain>
        <tissue evidence="9">Whole organism</tissue>
    </source>
</reference>
<dbReference type="Pfam" id="PF00854">
    <property type="entry name" value="PTR2"/>
    <property type="match status" value="1"/>
</dbReference>
<dbReference type="Proteomes" id="UP000694866">
    <property type="component" value="Unplaced"/>
</dbReference>
<dbReference type="GO" id="GO:0016020">
    <property type="term" value="C:membrane"/>
    <property type="evidence" value="ECO:0007669"/>
    <property type="project" value="UniProtKB-SubCell"/>
</dbReference>
<organism evidence="8 9">
    <name type="scientific">Fopius arisanus</name>
    <dbReference type="NCBI Taxonomy" id="64838"/>
    <lineage>
        <taxon>Eukaryota</taxon>
        <taxon>Metazoa</taxon>
        <taxon>Ecdysozoa</taxon>
        <taxon>Arthropoda</taxon>
        <taxon>Hexapoda</taxon>
        <taxon>Insecta</taxon>
        <taxon>Pterygota</taxon>
        <taxon>Neoptera</taxon>
        <taxon>Endopterygota</taxon>
        <taxon>Hymenoptera</taxon>
        <taxon>Apocrita</taxon>
        <taxon>Ichneumonoidea</taxon>
        <taxon>Braconidae</taxon>
        <taxon>Opiinae</taxon>
        <taxon>Fopius</taxon>
    </lineage>
</organism>
<evidence type="ECO:0000256" key="7">
    <source>
        <dbReference type="SAM" id="Phobius"/>
    </source>
</evidence>
<evidence type="ECO:0000256" key="5">
    <source>
        <dbReference type="ARBA" id="ARBA00022989"/>
    </source>
</evidence>
<evidence type="ECO:0000256" key="1">
    <source>
        <dbReference type="ARBA" id="ARBA00004141"/>
    </source>
</evidence>
<keyword evidence="6 7" id="KW-0472">Membrane</keyword>
<dbReference type="GO" id="GO:0022857">
    <property type="term" value="F:transmembrane transporter activity"/>
    <property type="evidence" value="ECO:0007669"/>
    <property type="project" value="InterPro"/>
</dbReference>
<evidence type="ECO:0000256" key="4">
    <source>
        <dbReference type="ARBA" id="ARBA00022856"/>
    </source>
</evidence>
<feature type="transmembrane region" description="Helical" evidence="7">
    <location>
        <begin position="74"/>
        <end position="94"/>
    </location>
</feature>
<feature type="transmembrane region" description="Helical" evidence="7">
    <location>
        <begin position="324"/>
        <end position="344"/>
    </location>
</feature>
<dbReference type="SUPFAM" id="SSF103473">
    <property type="entry name" value="MFS general substrate transporter"/>
    <property type="match status" value="1"/>
</dbReference>
<comment type="subcellular location">
    <subcellularLocation>
        <location evidence="1">Membrane</location>
        <topology evidence="1">Multi-pass membrane protein</topology>
    </subcellularLocation>
</comment>
<dbReference type="Gene3D" id="1.20.1250.20">
    <property type="entry name" value="MFS general substrate transporter like domains"/>
    <property type="match status" value="2"/>
</dbReference>
<dbReference type="RefSeq" id="XP_011306527.1">
    <property type="nucleotide sequence ID" value="XM_011308225.1"/>
</dbReference>
<keyword evidence="4" id="KW-0571">Peptide transport</keyword>